<evidence type="ECO:0000313" key="5">
    <source>
        <dbReference type="Proteomes" id="UP000195412"/>
    </source>
</evidence>
<feature type="DNA-binding region" description="H-T-H motif" evidence="2">
    <location>
        <begin position="35"/>
        <end position="54"/>
    </location>
</feature>
<dbReference type="KEGG" id="lzy:LZ3411_0122"/>
<accession>A0A1Y6JVM7</accession>
<dbReference type="PROSITE" id="PS50977">
    <property type="entry name" value="HTH_TETR_2"/>
    <property type="match status" value="1"/>
</dbReference>
<gene>
    <name evidence="4" type="ORF">LZ3411_0122</name>
</gene>
<evidence type="ECO:0000256" key="2">
    <source>
        <dbReference type="PROSITE-ProRule" id="PRU00335"/>
    </source>
</evidence>
<name>A0A1Y6JVM7_9LACO</name>
<protein>
    <submittedName>
        <fullName evidence="4">Transcriptional regulator, TetR family</fullName>
    </submittedName>
</protein>
<evidence type="ECO:0000313" key="4">
    <source>
        <dbReference type="EMBL" id="SMS13172.1"/>
    </source>
</evidence>
<dbReference type="InterPro" id="IPR001647">
    <property type="entry name" value="HTH_TetR"/>
</dbReference>
<reference evidence="5" key="1">
    <citation type="submission" date="2017-05" db="EMBL/GenBank/DDBJ databases">
        <authorList>
            <person name="Papadimitriou K."/>
        </authorList>
    </citation>
    <scope>NUCLEOTIDE SEQUENCE [LARGE SCALE GENOMIC DNA]</scope>
    <source>
        <strain evidence="5">ACA-DC 3411</strain>
    </source>
</reference>
<sequence length="185" mass="21086">MAATQHAQQLKQDSQTYLTTALLQLLETHDLNTISVTQVVKRAGVSRMAFYRNFETLDDLLAAYFRPKLTARFNDVVNGVPQAEKLAAMGQFFQELAPTLQLATQRGFEEIIRQVFNQNMEAFYQTTLAETPLTPVQQRYWTKFMSAGVYAIWREWLLTGQRESLTTIHGLIAGFQTQTMASLRA</sequence>
<dbReference type="GO" id="GO:0003677">
    <property type="term" value="F:DNA binding"/>
    <property type="evidence" value="ECO:0007669"/>
    <property type="project" value="UniProtKB-UniRule"/>
</dbReference>
<evidence type="ECO:0000256" key="1">
    <source>
        <dbReference type="ARBA" id="ARBA00023125"/>
    </source>
</evidence>
<dbReference type="AlphaFoldDB" id="A0A1Y6JVM7"/>
<dbReference type="EMBL" id="LT854705">
    <property type="protein sequence ID" value="SMS13172.1"/>
    <property type="molecule type" value="Genomic_DNA"/>
</dbReference>
<dbReference type="InterPro" id="IPR009057">
    <property type="entry name" value="Homeodomain-like_sf"/>
</dbReference>
<organism evidence="4 5">
    <name type="scientific">Levilactobacillus zymae</name>
    <dbReference type="NCBI Taxonomy" id="267363"/>
    <lineage>
        <taxon>Bacteria</taxon>
        <taxon>Bacillati</taxon>
        <taxon>Bacillota</taxon>
        <taxon>Bacilli</taxon>
        <taxon>Lactobacillales</taxon>
        <taxon>Lactobacillaceae</taxon>
        <taxon>Levilactobacillus</taxon>
    </lineage>
</organism>
<dbReference type="Gene3D" id="1.10.357.10">
    <property type="entry name" value="Tetracycline Repressor, domain 2"/>
    <property type="match status" value="1"/>
</dbReference>
<dbReference type="RefSeq" id="WP_087741313.1">
    <property type="nucleotide sequence ID" value="NZ_LT854705.1"/>
</dbReference>
<dbReference type="Proteomes" id="UP000195412">
    <property type="component" value="Chromosome I"/>
</dbReference>
<dbReference type="Pfam" id="PF00440">
    <property type="entry name" value="TetR_N"/>
    <property type="match status" value="1"/>
</dbReference>
<evidence type="ECO:0000259" key="3">
    <source>
        <dbReference type="PROSITE" id="PS50977"/>
    </source>
</evidence>
<dbReference type="SUPFAM" id="SSF46689">
    <property type="entry name" value="Homeodomain-like"/>
    <property type="match status" value="1"/>
</dbReference>
<proteinExistence type="predicted"/>
<feature type="domain" description="HTH tetR-type" evidence="3">
    <location>
        <begin position="12"/>
        <end position="72"/>
    </location>
</feature>
<keyword evidence="1 2" id="KW-0238">DNA-binding</keyword>